<feature type="repeat" description="WD" evidence="2">
    <location>
        <begin position="156"/>
        <end position="187"/>
    </location>
</feature>
<evidence type="ECO:0000256" key="1">
    <source>
        <dbReference type="ARBA" id="ARBA00022786"/>
    </source>
</evidence>
<protein>
    <submittedName>
        <fullName evidence="3">Uncharacterized protein</fullName>
    </submittedName>
</protein>
<dbReference type="PANTHER" id="PTHR15622:SF2">
    <property type="entry name" value="U4_U6 SMALL NUCLEAR RIBONUCLEOPROTEIN PRP4"/>
    <property type="match status" value="1"/>
</dbReference>
<feature type="repeat" description="WD" evidence="2">
    <location>
        <begin position="271"/>
        <end position="303"/>
    </location>
</feature>
<dbReference type="PROSITE" id="PS50294">
    <property type="entry name" value="WD_REPEATS_REGION"/>
    <property type="match status" value="2"/>
</dbReference>
<evidence type="ECO:0000313" key="3">
    <source>
        <dbReference type="EMBL" id="KAA5546910.1"/>
    </source>
</evidence>
<accession>A0A5M6DL79</accession>
<gene>
    <name evidence="3" type="ORF">FYK55_00320</name>
</gene>
<dbReference type="AlphaFoldDB" id="A0A5M6DL79"/>
<dbReference type="InterPro" id="IPR015943">
    <property type="entry name" value="WD40/YVTN_repeat-like_dom_sf"/>
</dbReference>
<name>A0A5M6DL79_9BACT</name>
<keyword evidence="4" id="KW-1185">Reference proteome</keyword>
<dbReference type="Pfam" id="PF00400">
    <property type="entry name" value="WD40"/>
    <property type="match status" value="3"/>
</dbReference>
<reference evidence="3 4" key="1">
    <citation type="submission" date="2019-08" db="EMBL/GenBank/DDBJ databases">
        <authorList>
            <person name="Dhanesh K."/>
            <person name="Kumar G."/>
            <person name="Sasikala C."/>
            <person name="Venkata Ramana C."/>
        </authorList>
    </citation>
    <scope>NUCLEOTIDE SEQUENCE [LARGE SCALE GENOMIC DNA]</scope>
    <source>
        <strain evidence="3 4">JC645</strain>
    </source>
</reference>
<evidence type="ECO:0000313" key="4">
    <source>
        <dbReference type="Proteomes" id="UP000324479"/>
    </source>
</evidence>
<dbReference type="InterPro" id="IPR051983">
    <property type="entry name" value="WSB_SOCS-box_domain"/>
</dbReference>
<dbReference type="PROSITE" id="PS50082">
    <property type="entry name" value="WD_REPEATS_2"/>
    <property type="match status" value="3"/>
</dbReference>
<keyword evidence="1" id="KW-0833">Ubl conjugation pathway</keyword>
<sequence>MNRRLFQSESAMGKPFLPFRRWAKRAFRFRVVTLLALTLVAAIWFAFKFYREPITSQNLSLLRPIRTIEKDVWQIRSSPDRTRLALVSWEQPVDIREMQTLLPIQTLCQSRKVIHFAFSSDPNVIAFCENSKTVEVVNREIDRSIQIATANPQPKMEFSPDGRLLATGGYGNAAFLWSVADGSLVHQLNIGSATGGLTARFSPDGDTLAIGNRNGATRLFDVSTGTERLVLHKEMSQGLEFHPSGDRLAIGYTDGSIVVWETVSGRRVAQKATPADEIYCVAWSPDGNLLASCGRNGDIVIWDGPTLTPLHRFAAPPWVIYVCFSPDGARLISAGGDFINTQTRKVRVWGVPLTQRLLGR</sequence>
<dbReference type="SUPFAM" id="SSF50978">
    <property type="entry name" value="WD40 repeat-like"/>
    <property type="match status" value="1"/>
</dbReference>
<comment type="caution">
    <text evidence="3">The sequence shown here is derived from an EMBL/GenBank/DDBJ whole genome shotgun (WGS) entry which is preliminary data.</text>
</comment>
<keyword evidence="2" id="KW-0853">WD repeat</keyword>
<feature type="repeat" description="WD" evidence="2">
    <location>
        <begin position="229"/>
        <end position="270"/>
    </location>
</feature>
<proteinExistence type="predicted"/>
<dbReference type="InterPro" id="IPR036322">
    <property type="entry name" value="WD40_repeat_dom_sf"/>
</dbReference>
<dbReference type="PANTHER" id="PTHR15622">
    <property type="entry name" value="WD40 REPEAT PROTEIN"/>
    <property type="match status" value="1"/>
</dbReference>
<dbReference type="SMART" id="SM00320">
    <property type="entry name" value="WD40"/>
    <property type="match status" value="6"/>
</dbReference>
<dbReference type="Proteomes" id="UP000324479">
    <property type="component" value="Unassembled WGS sequence"/>
</dbReference>
<evidence type="ECO:0000256" key="2">
    <source>
        <dbReference type="PROSITE-ProRule" id="PRU00221"/>
    </source>
</evidence>
<dbReference type="EMBL" id="VWOX01000001">
    <property type="protein sequence ID" value="KAA5546910.1"/>
    <property type="molecule type" value="Genomic_DNA"/>
</dbReference>
<dbReference type="Gene3D" id="2.130.10.10">
    <property type="entry name" value="YVTN repeat-like/Quinoprotein amine dehydrogenase"/>
    <property type="match status" value="2"/>
</dbReference>
<dbReference type="GO" id="GO:0000209">
    <property type="term" value="P:protein polyubiquitination"/>
    <property type="evidence" value="ECO:0007669"/>
    <property type="project" value="TreeGrafter"/>
</dbReference>
<dbReference type="InterPro" id="IPR001680">
    <property type="entry name" value="WD40_rpt"/>
</dbReference>
<organism evidence="3 4">
    <name type="scientific">Roseiconus nitratireducens</name>
    <dbReference type="NCBI Taxonomy" id="2605748"/>
    <lineage>
        <taxon>Bacteria</taxon>
        <taxon>Pseudomonadati</taxon>
        <taxon>Planctomycetota</taxon>
        <taxon>Planctomycetia</taxon>
        <taxon>Pirellulales</taxon>
        <taxon>Pirellulaceae</taxon>
        <taxon>Roseiconus</taxon>
    </lineage>
</organism>